<protein>
    <submittedName>
        <fullName evidence="3">Uncharacterized protein</fullName>
    </submittedName>
</protein>
<accession>A0A7D9EPP7</accession>
<keyword evidence="4" id="KW-1185">Reference proteome</keyword>
<feature type="region of interest" description="Disordered" evidence="1">
    <location>
        <begin position="155"/>
        <end position="194"/>
    </location>
</feature>
<feature type="compositionally biased region" description="Polar residues" evidence="1">
    <location>
        <begin position="177"/>
        <end position="194"/>
    </location>
</feature>
<organism evidence="3 4">
    <name type="scientific">Paramuricea clavata</name>
    <name type="common">Red gorgonian</name>
    <name type="synonym">Violescent sea-whip</name>
    <dbReference type="NCBI Taxonomy" id="317549"/>
    <lineage>
        <taxon>Eukaryota</taxon>
        <taxon>Metazoa</taxon>
        <taxon>Cnidaria</taxon>
        <taxon>Anthozoa</taxon>
        <taxon>Octocorallia</taxon>
        <taxon>Malacalcyonacea</taxon>
        <taxon>Plexauridae</taxon>
        <taxon>Paramuricea</taxon>
    </lineage>
</organism>
<feature type="compositionally biased region" description="Basic and acidic residues" evidence="1">
    <location>
        <begin position="45"/>
        <end position="65"/>
    </location>
</feature>
<name>A0A7D9EPP7_PARCT</name>
<dbReference type="EMBL" id="CACRXK020003895">
    <property type="protein sequence ID" value="CAB4000689.1"/>
    <property type="molecule type" value="Genomic_DNA"/>
</dbReference>
<evidence type="ECO:0000313" key="4">
    <source>
        <dbReference type="Proteomes" id="UP001152795"/>
    </source>
</evidence>
<gene>
    <name evidence="3" type="ORF">PACLA_8A002785</name>
    <name evidence="2" type="ORF">PACLA_8A079082</name>
</gene>
<evidence type="ECO:0000313" key="2">
    <source>
        <dbReference type="EMBL" id="CAB4000689.1"/>
    </source>
</evidence>
<proteinExistence type="predicted"/>
<dbReference type="Proteomes" id="UP001152795">
    <property type="component" value="Unassembled WGS sequence"/>
</dbReference>
<comment type="caution">
    <text evidence="3">The sequence shown here is derived from an EMBL/GenBank/DDBJ whole genome shotgun (WGS) entry which is preliminary data.</text>
</comment>
<evidence type="ECO:0000256" key="1">
    <source>
        <dbReference type="SAM" id="MobiDB-lite"/>
    </source>
</evidence>
<reference evidence="3" key="1">
    <citation type="submission" date="2020-04" db="EMBL/GenBank/DDBJ databases">
        <authorList>
            <person name="Alioto T."/>
            <person name="Alioto T."/>
            <person name="Gomez Garrido J."/>
        </authorList>
    </citation>
    <scope>NUCLEOTIDE SEQUENCE</scope>
    <source>
        <strain evidence="3">A484AB</strain>
    </source>
</reference>
<dbReference type="AlphaFoldDB" id="A0A7D9EPP7"/>
<evidence type="ECO:0000313" key="3">
    <source>
        <dbReference type="EMBL" id="CAB4012869.1"/>
    </source>
</evidence>
<sequence length="238" mass="27487">MRINSVKLLKSKQCGILPFLNRTKECDQINNDRIEVESPVRDNMKDVCLKPNDNKPEDSNEENERVSQPMAANIQASHEVNTNLNASLQSEKRSEGEISKVYSSDQFIHNPSGPNPSEGQNVKSHRKSILPNSRSLRQNSSWINSLPLIDTSCTCTSSRTHTRSRSNRTYSSKTTSCKKPNQYQATRQQPSQNRTRGFQLHFPKHNRLKHSVNQNFRRSRMKEWSVYLEFVRQVTKNK</sequence>
<feature type="region of interest" description="Disordered" evidence="1">
    <location>
        <begin position="45"/>
        <end position="67"/>
    </location>
</feature>
<dbReference type="EMBL" id="CACRXK020007667">
    <property type="protein sequence ID" value="CAB4012869.1"/>
    <property type="molecule type" value="Genomic_DNA"/>
</dbReference>
<feature type="region of interest" description="Disordered" evidence="1">
    <location>
        <begin position="105"/>
        <end position="133"/>
    </location>
</feature>